<dbReference type="InterPro" id="IPR017871">
    <property type="entry name" value="ABC_transporter-like_CS"/>
</dbReference>
<evidence type="ECO:0000256" key="2">
    <source>
        <dbReference type="ARBA" id="ARBA00022448"/>
    </source>
</evidence>
<dbReference type="CDD" id="cd18543">
    <property type="entry name" value="ABC_6TM_Rv0194_D1_like"/>
    <property type="match status" value="1"/>
</dbReference>
<proteinExistence type="predicted"/>
<feature type="domain" description="ABC transporter" evidence="10">
    <location>
        <begin position="334"/>
        <end position="568"/>
    </location>
</feature>
<feature type="transmembrane region" description="Helical" evidence="9">
    <location>
        <begin position="55"/>
        <end position="72"/>
    </location>
</feature>
<comment type="subcellular location">
    <subcellularLocation>
        <location evidence="1">Cell membrane</location>
        <topology evidence="1">Multi-pass membrane protein</topology>
    </subcellularLocation>
</comment>
<dbReference type="GO" id="GO:0005524">
    <property type="term" value="F:ATP binding"/>
    <property type="evidence" value="ECO:0007669"/>
    <property type="project" value="UniProtKB-KW"/>
</dbReference>
<feature type="transmembrane region" description="Helical" evidence="9">
    <location>
        <begin position="722"/>
        <end position="743"/>
    </location>
</feature>
<evidence type="ECO:0000256" key="3">
    <source>
        <dbReference type="ARBA" id="ARBA00022475"/>
    </source>
</evidence>
<evidence type="ECO:0000256" key="1">
    <source>
        <dbReference type="ARBA" id="ARBA00004651"/>
    </source>
</evidence>
<keyword evidence="8 9" id="KW-0472">Membrane</keyword>
<evidence type="ECO:0000256" key="5">
    <source>
        <dbReference type="ARBA" id="ARBA00022741"/>
    </source>
</evidence>
<dbReference type="PROSITE" id="PS50893">
    <property type="entry name" value="ABC_TRANSPORTER_2"/>
    <property type="match status" value="2"/>
</dbReference>
<feature type="domain" description="ABC transmembrane type-1" evidence="11">
    <location>
        <begin position="687"/>
        <end position="969"/>
    </location>
</feature>
<sequence length="1249" mass="135336">MAPYFARHKKDVALVFGAALVGTVATSLIPLVMRAVVDNSIVPLIDPEKGESTPIGPYLVGLLLLGLVRLAMSFVRRYGAGRLGVDIEYDMRNDIYDHLHRLDFARHDEFQSGQLVSRANSDVRVVQQLLGNLPFMSSNFMLFGLSLAFMLNLSPLLTCVALVAVPTLLFMALHLRKVVYPSSWDAQQRAAEVATVVEEATSGVRVVKGFGQERRELGRLSNAALRLYGSRMRNARISAKRQATMQTVPSLAQVAILALGGWLALHGDITLGTLLAFQTYLVQLIAPVRQVAMMMVMAQTARAAAERIFELLDSTSDVQEAPGATELDVASGEVVFDGVSFGYMKSEPVLENFTLRVAPGETVALVGPSGSGKSTVSLLLPRFYDAQEGSILIDGHNIRELSLESLRSNIGVVFEDSFLFSDSVRSNLTYGRPEATDEEVIRAATGARAHDFISALPHGYDTVVGERGLTLSGGQRQRIALARALITDPKILLLDDATSSIDVRLEEEIHETLRHMMQGRTTILVAHRRSTLNLADRIVVMDGGRVLDSGTHDELTARCKLYRELLAGPDDDIDTRAEEVDALAPGGITESAWHKDGDTEQEIAEAQRQGYMQVRQAVAAGGGGRGGGMMGGVGGRLNAPPTPELMAQIEALPPIVDVPGVRLEDQIAEDHSFSLSRLVGPHRKKLVIGSVLVGLNALAALAGPLMIRTGVDRGVRQGDEGWLWLACGLFVVSALTVRVLSYISAIFTSRLGQELLLSLRVRVFAHLQRLGLDFYDREMGGRVMTRMTSDIEALQALLQTGFIDALVQLVTFVGALALLVSMNVQLSLVVLIIVPPLVFATLLFRKRSEVAYGNVRDRVAAVNANFQESINGVREAQAFTRENRNMSDFRAVAGAHRAARLDSTRISSTYFPFVELLSTIATILVLGVGSSLARGGDIEVGELFAYVLLITTVFAPIQQLSQVFDTYQQGKVAMSRLSTLLATEVSTPQPPDAVVPARLTGHIQFEDVHFRYQGVEEWALRGLNVEIHPGETVALVGETGAGKSTFVKLVARFYDPTSGRILMDGQPLTSLDLEAFRQQLGYVPQEAFLFTGTIRDNIAYGRPDATDAEVEAAARATGAHDFIARLTHGYHQPVIERGRSLSAGQRQLIALARARLVDPAILILDEATANLDLGTETRVVKAMSVVSEGRTTLLIAHRLQSAARADRVIVIGDGRVVETGSHDELLRQGGAYAGLWATYTGEAPAGVGS</sequence>
<feature type="transmembrane region" description="Helical" evidence="9">
    <location>
        <begin position="796"/>
        <end position="820"/>
    </location>
</feature>
<keyword evidence="5" id="KW-0547">Nucleotide-binding</keyword>
<evidence type="ECO:0000256" key="7">
    <source>
        <dbReference type="ARBA" id="ARBA00022989"/>
    </source>
</evidence>
<dbReference type="PANTHER" id="PTHR43394">
    <property type="entry name" value="ATP-DEPENDENT PERMEASE MDL1, MITOCHONDRIAL"/>
    <property type="match status" value="1"/>
</dbReference>
<dbReference type="PROSITE" id="PS50929">
    <property type="entry name" value="ABC_TM1F"/>
    <property type="match status" value="2"/>
</dbReference>
<dbReference type="InterPro" id="IPR003439">
    <property type="entry name" value="ABC_transporter-like_ATP-bd"/>
</dbReference>
<dbReference type="PROSITE" id="PS00211">
    <property type="entry name" value="ABC_TRANSPORTER_1"/>
    <property type="match status" value="1"/>
</dbReference>
<keyword evidence="3" id="KW-1003">Cell membrane</keyword>
<protein>
    <submittedName>
        <fullName evidence="12">Heterodimeric efflux ABC transporter, permease/ATP-binding subunit 1 / Heterodimeric efflux ABC transporter, permease/ATP-binding subunit 2</fullName>
    </submittedName>
</protein>
<dbReference type="PANTHER" id="PTHR43394:SF1">
    <property type="entry name" value="ATP-BINDING CASSETTE SUB-FAMILY B MEMBER 10, MITOCHONDRIAL"/>
    <property type="match status" value="1"/>
</dbReference>
<evidence type="ECO:0000256" key="6">
    <source>
        <dbReference type="ARBA" id="ARBA00022840"/>
    </source>
</evidence>
<dbReference type="CDD" id="cd18546">
    <property type="entry name" value="ABC_6TM_Rv0194_D2_like"/>
    <property type="match status" value="1"/>
</dbReference>
<dbReference type="GO" id="GO:0015421">
    <property type="term" value="F:ABC-type oligopeptide transporter activity"/>
    <property type="evidence" value="ECO:0007669"/>
    <property type="project" value="TreeGrafter"/>
</dbReference>
<organism evidence="12">
    <name type="scientific">uncultured Acidimicrobiales bacterium</name>
    <dbReference type="NCBI Taxonomy" id="310071"/>
    <lineage>
        <taxon>Bacteria</taxon>
        <taxon>Bacillati</taxon>
        <taxon>Actinomycetota</taxon>
        <taxon>Acidimicrobiia</taxon>
        <taxon>Acidimicrobiales</taxon>
        <taxon>environmental samples</taxon>
    </lineage>
</organism>
<feature type="transmembrane region" description="Helical" evidence="9">
    <location>
        <begin position="243"/>
        <end position="263"/>
    </location>
</feature>
<dbReference type="SMART" id="SM00382">
    <property type="entry name" value="AAA"/>
    <property type="match status" value="2"/>
</dbReference>
<keyword evidence="6 12" id="KW-0067">ATP-binding</keyword>
<evidence type="ECO:0000256" key="4">
    <source>
        <dbReference type="ARBA" id="ARBA00022692"/>
    </source>
</evidence>
<dbReference type="InterPro" id="IPR027417">
    <property type="entry name" value="P-loop_NTPase"/>
</dbReference>
<dbReference type="GO" id="GO:0016887">
    <property type="term" value="F:ATP hydrolysis activity"/>
    <property type="evidence" value="ECO:0007669"/>
    <property type="project" value="InterPro"/>
</dbReference>
<dbReference type="GO" id="GO:0005886">
    <property type="term" value="C:plasma membrane"/>
    <property type="evidence" value="ECO:0007669"/>
    <property type="project" value="UniProtKB-SubCell"/>
</dbReference>
<feature type="transmembrane region" description="Helical" evidence="9">
    <location>
        <begin position="686"/>
        <end position="707"/>
    </location>
</feature>
<evidence type="ECO:0000259" key="11">
    <source>
        <dbReference type="PROSITE" id="PS50929"/>
    </source>
</evidence>
<dbReference type="AlphaFoldDB" id="A0A6J4J5S1"/>
<keyword evidence="2" id="KW-0813">Transport</keyword>
<keyword evidence="4 9" id="KW-0812">Transmembrane</keyword>
<evidence type="ECO:0000256" key="8">
    <source>
        <dbReference type="ARBA" id="ARBA00023136"/>
    </source>
</evidence>
<feature type="domain" description="ABC transporter" evidence="10">
    <location>
        <begin position="1003"/>
        <end position="1238"/>
    </location>
</feature>
<dbReference type="Pfam" id="PF00005">
    <property type="entry name" value="ABC_tran"/>
    <property type="match status" value="2"/>
</dbReference>
<gene>
    <name evidence="12" type="ORF">AVDCRST_MAG50-3375</name>
</gene>
<name>A0A6J4J5S1_9ACTN</name>
<dbReference type="InterPro" id="IPR036640">
    <property type="entry name" value="ABC1_TM_sf"/>
</dbReference>
<feature type="transmembrane region" description="Helical" evidence="9">
    <location>
        <begin position="910"/>
        <end position="931"/>
    </location>
</feature>
<evidence type="ECO:0000313" key="12">
    <source>
        <dbReference type="EMBL" id="CAA9269131.1"/>
    </source>
</evidence>
<dbReference type="SUPFAM" id="SSF90123">
    <property type="entry name" value="ABC transporter transmembrane region"/>
    <property type="match status" value="2"/>
</dbReference>
<dbReference type="Pfam" id="PF00664">
    <property type="entry name" value="ABC_membrane"/>
    <property type="match status" value="2"/>
</dbReference>
<evidence type="ECO:0000259" key="10">
    <source>
        <dbReference type="PROSITE" id="PS50893"/>
    </source>
</evidence>
<feature type="domain" description="ABC transmembrane type-1" evidence="11">
    <location>
        <begin position="13"/>
        <end position="300"/>
    </location>
</feature>
<dbReference type="Gene3D" id="1.20.1560.10">
    <property type="entry name" value="ABC transporter type 1, transmembrane domain"/>
    <property type="match status" value="2"/>
</dbReference>
<reference evidence="12" key="1">
    <citation type="submission" date="2020-02" db="EMBL/GenBank/DDBJ databases">
        <authorList>
            <person name="Meier V. D."/>
        </authorList>
    </citation>
    <scope>NUCLEOTIDE SEQUENCE</scope>
    <source>
        <strain evidence="12">AVDCRST_MAG50</strain>
    </source>
</reference>
<feature type="transmembrane region" description="Helical" evidence="9">
    <location>
        <begin position="12"/>
        <end position="35"/>
    </location>
</feature>
<dbReference type="InterPro" id="IPR011527">
    <property type="entry name" value="ABC1_TM_dom"/>
</dbReference>
<feature type="transmembrane region" description="Helical" evidence="9">
    <location>
        <begin position="269"/>
        <end position="288"/>
    </location>
</feature>
<evidence type="ECO:0000256" key="9">
    <source>
        <dbReference type="SAM" id="Phobius"/>
    </source>
</evidence>
<dbReference type="EMBL" id="CADCTF010000156">
    <property type="protein sequence ID" value="CAA9269131.1"/>
    <property type="molecule type" value="Genomic_DNA"/>
</dbReference>
<dbReference type="Gene3D" id="3.40.50.300">
    <property type="entry name" value="P-loop containing nucleotide triphosphate hydrolases"/>
    <property type="match status" value="2"/>
</dbReference>
<dbReference type="SUPFAM" id="SSF52540">
    <property type="entry name" value="P-loop containing nucleoside triphosphate hydrolases"/>
    <property type="match status" value="2"/>
</dbReference>
<dbReference type="InterPro" id="IPR039421">
    <property type="entry name" value="Type_1_exporter"/>
</dbReference>
<dbReference type="InterPro" id="IPR003593">
    <property type="entry name" value="AAA+_ATPase"/>
</dbReference>
<dbReference type="FunFam" id="3.40.50.300:FF:000299">
    <property type="entry name" value="ABC transporter ATP-binding protein/permease"/>
    <property type="match status" value="2"/>
</dbReference>
<accession>A0A6J4J5S1</accession>
<feature type="transmembrane region" description="Helical" evidence="9">
    <location>
        <begin position="129"/>
        <end position="149"/>
    </location>
</feature>
<feature type="transmembrane region" description="Helical" evidence="9">
    <location>
        <begin position="155"/>
        <end position="175"/>
    </location>
</feature>
<feature type="transmembrane region" description="Helical" evidence="9">
    <location>
        <begin position="826"/>
        <end position="844"/>
    </location>
</feature>
<keyword evidence="7 9" id="KW-1133">Transmembrane helix</keyword>